<sequence>MAKQSLQTSSNKCCERLNLGSLTFSHILARNCSDVQTSGKRQAGVLILANGLASGEKEKDEDLRLGLFPFSRAQLNPCFKWIIEPLPSISSLVHTLHTWLLSRCVTEQSLHHFRGQIDSLGRNSAECCLMLGAVKVVPNDGITALVDIPDCCGKSEGWQFCMQILSSRGEVDDSAPDGHSYSDPDTLYILPIGSSNTMRDPQ</sequence>
<name>A0A3N0YBA4_ANAGA</name>
<gene>
    <name evidence="1" type="ORF">DPX16_17313</name>
</gene>
<reference evidence="1 2" key="1">
    <citation type="submission" date="2018-10" db="EMBL/GenBank/DDBJ databases">
        <title>Genome assembly for a Yunnan-Guizhou Plateau 3E fish, Anabarilius grahami (Regan), and its evolutionary and genetic applications.</title>
        <authorList>
            <person name="Jiang W."/>
        </authorList>
    </citation>
    <scope>NUCLEOTIDE SEQUENCE [LARGE SCALE GENOMIC DNA]</scope>
    <source>
        <strain evidence="1">AG-KIZ</strain>
        <tissue evidence="1">Muscle</tissue>
    </source>
</reference>
<dbReference type="EMBL" id="RJVU01048406">
    <property type="protein sequence ID" value="ROL43492.1"/>
    <property type="molecule type" value="Genomic_DNA"/>
</dbReference>
<evidence type="ECO:0000313" key="2">
    <source>
        <dbReference type="Proteomes" id="UP000281406"/>
    </source>
</evidence>
<evidence type="ECO:0000313" key="1">
    <source>
        <dbReference type="EMBL" id="ROL43492.1"/>
    </source>
</evidence>
<dbReference type="AlphaFoldDB" id="A0A3N0YBA4"/>
<proteinExistence type="predicted"/>
<dbReference type="Proteomes" id="UP000281406">
    <property type="component" value="Unassembled WGS sequence"/>
</dbReference>
<accession>A0A3N0YBA4</accession>
<keyword evidence="2" id="KW-1185">Reference proteome</keyword>
<comment type="caution">
    <text evidence="1">The sequence shown here is derived from an EMBL/GenBank/DDBJ whole genome shotgun (WGS) entry which is preliminary data.</text>
</comment>
<organism evidence="1 2">
    <name type="scientific">Anabarilius grahami</name>
    <name type="common">Kanglang fish</name>
    <name type="synonym">Barilius grahami</name>
    <dbReference type="NCBI Taxonomy" id="495550"/>
    <lineage>
        <taxon>Eukaryota</taxon>
        <taxon>Metazoa</taxon>
        <taxon>Chordata</taxon>
        <taxon>Craniata</taxon>
        <taxon>Vertebrata</taxon>
        <taxon>Euteleostomi</taxon>
        <taxon>Actinopterygii</taxon>
        <taxon>Neopterygii</taxon>
        <taxon>Teleostei</taxon>
        <taxon>Ostariophysi</taxon>
        <taxon>Cypriniformes</taxon>
        <taxon>Xenocyprididae</taxon>
        <taxon>Xenocypridinae</taxon>
        <taxon>Xenocypridinae incertae sedis</taxon>
        <taxon>Anabarilius</taxon>
    </lineage>
</organism>
<protein>
    <submittedName>
        <fullName evidence="1">Uncharacterized protein</fullName>
    </submittedName>
</protein>